<proteinExistence type="predicted"/>
<feature type="chain" id="PRO_5045671142" evidence="1">
    <location>
        <begin position="20"/>
        <end position="302"/>
    </location>
</feature>
<keyword evidence="3" id="KW-0449">Lipoprotein</keyword>
<dbReference type="SUPFAM" id="SSF159501">
    <property type="entry name" value="EreA/ChaN-like"/>
    <property type="match status" value="1"/>
</dbReference>
<accession>A0ABP8IU08</accession>
<feature type="domain" description="Haem-binding uptake Tiki superfamily ChaN" evidence="2">
    <location>
        <begin position="48"/>
        <end position="257"/>
    </location>
</feature>
<name>A0ABP8IU08_9BACT</name>
<dbReference type="PIRSF" id="PIRSF020419">
    <property type="entry name" value="Fe_uptake_reg_CjrA_prd"/>
    <property type="match status" value="1"/>
</dbReference>
<evidence type="ECO:0000313" key="4">
    <source>
        <dbReference type="Proteomes" id="UP001500454"/>
    </source>
</evidence>
<gene>
    <name evidence="3" type="ORF">GCM10023186_03440</name>
</gene>
<dbReference type="InterPro" id="IPR016773">
    <property type="entry name" value="Fe3_uptake_reg_CjrA_prd"/>
</dbReference>
<comment type="caution">
    <text evidence="3">The sequence shown here is derived from an EMBL/GenBank/DDBJ whole genome shotgun (WGS) entry which is preliminary data.</text>
</comment>
<dbReference type="Gene3D" id="3.40.50.11550">
    <property type="match status" value="2"/>
</dbReference>
<dbReference type="EMBL" id="BAABHA010000001">
    <property type="protein sequence ID" value="GAA4373163.1"/>
    <property type="molecule type" value="Genomic_DNA"/>
</dbReference>
<sequence length="302" mass="33898">MRLLPVLLLFLLSSLTALAAKLEVSAPDDRPAYRLFTADGKPVSFEKMTKELATADVVFFGEQHNDPLAHWLELQVAKELAQRKAGQLVLGLEMFERDVQPLVEQYNTGELDDKAFEEQSRPWPNYSTDYKPLLQLARQQKLRVVGTNVPRRYAQQVARQGVASLDALPTEEKAWLAPLPLVVDYTLPGYQQMAKMFGGSAAHGTAGPGLQQMIAAQALKDATMAHFIRQSRQPGQLLLHINGSFHSDNHDGIVHYLRQAEPQLRIRTISTVTQEQLQKLDKENLKKADYVLVVPADMTKTY</sequence>
<evidence type="ECO:0000313" key="3">
    <source>
        <dbReference type="EMBL" id="GAA4373163.1"/>
    </source>
</evidence>
<dbReference type="Pfam" id="PF04187">
    <property type="entry name" value="Cofac_haem_bdg"/>
    <property type="match status" value="1"/>
</dbReference>
<feature type="signal peptide" evidence="1">
    <location>
        <begin position="1"/>
        <end position="19"/>
    </location>
</feature>
<keyword evidence="4" id="KW-1185">Reference proteome</keyword>
<protein>
    <submittedName>
        <fullName evidence="3">ChaN family lipoprotein</fullName>
    </submittedName>
</protein>
<dbReference type="CDD" id="cd14727">
    <property type="entry name" value="ChanN-like"/>
    <property type="match status" value="1"/>
</dbReference>
<dbReference type="InterPro" id="IPR007314">
    <property type="entry name" value="Cofac_haem-bd_dom"/>
</dbReference>
<evidence type="ECO:0000256" key="1">
    <source>
        <dbReference type="SAM" id="SignalP"/>
    </source>
</evidence>
<reference evidence="4" key="1">
    <citation type="journal article" date="2019" name="Int. J. Syst. Evol. Microbiol.">
        <title>The Global Catalogue of Microorganisms (GCM) 10K type strain sequencing project: providing services to taxonomists for standard genome sequencing and annotation.</title>
        <authorList>
            <consortium name="The Broad Institute Genomics Platform"/>
            <consortium name="The Broad Institute Genome Sequencing Center for Infectious Disease"/>
            <person name="Wu L."/>
            <person name="Ma J."/>
        </authorList>
    </citation>
    <scope>NUCLEOTIDE SEQUENCE [LARGE SCALE GENOMIC DNA]</scope>
    <source>
        <strain evidence="4">JCM 17924</strain>
    </source>
</reference>
<dbReference type="RefSeq" id="WP_345220796.1">
    <property type="nucleotide sequence ID" value="NZ_BAABHA010000001.1"/>
</dbReference>
<dbReference type="Proteomes" id="UP001500454">
    <property type="component" value="Unassembled WGS sequence"/>
</dbReference>
<organism evidence="3 4">
    <name type="scientific">Hymenobacter koreensis</name>
    <dbReference type="NCBI Taxonomy" id="1084523"/>
    <lineage>
        <taxon>Bacteria</taxon>
        <taxon>Pseudomonadati</taxon>
        <taxon>Bacteroidota</taxon>
        <taxon>Cytophagia</taxon>
        <taxon>Cytophagales</taxon>
        <taxon>Hymenobacteraceae</taxon>
        <taxon>Hymenobacter</taxon>
    </lineage>
</organism>
<evidence type="ECO:0000259" key="2">
    <source>
        <dbReference type="Pfam" id="PF04187"/>
    </source>
</evidence>
<keyword evidence="1" id="KW-0732">Signal</keyword>